<keyword evidence="4 5" id="KW-0472">Membrane</keyword>
<evidence type="ECO:0000256" key="2">
    <source>
        <dbReference type="ARBA" id="ARBA00022692"/>
    </source>
</evidence>
<feature type="transmembrane region" description="Helical" evidence="5">
    <location>
        <begin position="382"/>
        <end position="408"/>
    </location>
</feature>
<proteinExistence type="predicted"/>
<feature type="transmembrane region" description="Helical" evidence="5">
    <location>
        <begin position="103"/>
        <end position="123"/>
    </location>
</feature>
<dbReference type="InterPro" id="IPR020846">
    <property type="entry name" value="MFS_dom"/>
</dbReference>
<evidence type="ECO:0000313" key="7">
    <source>
        <dbReference type="EMBL" id="TGO27878.1"/>
    </source>
</evidence>
<accession>A0A4Z1FW26</accession>
<comment type="subcellular location">
    <subcellularLocation>
        <location evidence="1">Membrane</location>
        <topology evidence="1">Multi-pass membrane protein</topology>
    </subcellularLocation>
</comment>
<feature type="transmembrane region" description="Helical" evidence="5">
    <location>
        <begin position="320"/>
        <end position="339"/>
    </location>
</feature>
<dbReference type="PROSITE" id="PS50850">
    <property type="entry name" value="MFS"/>
    <property type="match status" value="1"/>
</dbReference>
<feature type="transmembrane region" description="Helical" evidence="5">
    <location>
        <begin position="351"/>
        <end position="375"/>
    </location>
</feature>
<dbReference type="Proteomes" id="UP000297910">
    <property type="component" value="Unassembled WGS sequence"/>
</dbReference>
<keyword evidence="3 5" id="KW-1133">Transmembrane helix</keyword>
<evidence type="ECO:0000256" key="4">
    <source>
        <dbReference type="ARBA" id="ARBA00023136"/>
    </source>
</evidence>
<feature type="transmembrane region" description="Helical" evidence="5">
    <location>
        <begin position="242"/>
        <end position="262"/>
    </location>
</feature>
<dbReference type="Gene3D" id="1.20.1250.20">
    <property type="entry name" value="MFS general substrate transporter like domains"/>
    <property type="match status" value="1"/>
</dbReference>
<feature type="transmembrane region" description="Helical" evidence="5">
    <location>
        <begin position="414"/>
        <end position="439"/>
    </location>
</feature>
<dbReference type="PANTHER" id="PTHR23501:SF43">
    <property type="entry name" value="MULTIDRUG TRANSPORTER, PUTATIVE (AFU_ORTHOLOGUE AFUA_6G03040)-RELATED"/>
    <property type="match status" value="1"/>
</dbReference>
<dbReference type="Pfam" id="PF07690">
    <property type="entry name" value="MFS_1"/>
    <property type="match status" value="1"/>
</dbReference>
<dbReference type="InterPro" id="IPR036259">
    <property type="entry name" value="MFS_trans_sf"/>
</dbReference>
<sequence>MEPQAPVLTNSGPKYVGSIYQAILEEVPSFLEGWRLQALNISICLSLCLASLNFAIVGTSLVVIADDLSGFNRSSWVVTSYLLTYTGFLMSIAKLSDIFSRKLLFISVLIVFIYFSIGCGVSRSMTMLIIMRAFEGIGGGGINAMCFVVLPEMVPTSKYPLYATVLSSTFAISALLGPLIGGAVSTNGNHTSWRWIFIMNAPGGALALAFVLLGMPQNFPYHRSNKRSTLKNVFTKAKFRRIDFIGAFLLLASSILFVTALIEGGTSFSWNSALPPTALSLSGLLCLAFLLWERYLETAKRPEEGVFPWRLATDRVPMGVLLNTFLAGVVMISVIILLPQRFQIVNQVSPIGAGYCLLALSVVASIGAGIAGVFVQRLEIAPFYVILVSSCITTIGLALLCTLSSSLYVHPSTYGYQVILGLGIGGTLGSSLLMIPIIVSKQDMAVSMSAFFQARELGGALGIAICSNVLNSKIKSSLKGEVTAMQLKALLKSSQDISILPVSLQEDVRLAYAAGFSEQLKVLVGLSGCGILATFLLWENL</sequence>
<name>A0A4Z1FW26_9HELO</name>
<dbReference type="SUPFAM" id="SSF103473">
    <property type="entry name" value="MFS general substrate transporter"/>
    <property type="match status" value="1"/>
</dbReference>
<feature type="transmembrane region" description="Helical" evidence="5">
    <location>
        <begin position="274"/>
        <end position="292"/>
    </location>
</feature>
<feature type="transmembrane region" description="Helical" evidence="5">
    <location>
        <begin position="196"/>
        <end position="221"/>
    </location>
</feature>
<feature type="transmembrane region" description="Helical" evidence="5">
    <location>
        <begin position="76"/>
        <end position="96"/>
    </location>
</feature>
<comment type="caution">
    <text evidence="7">The sequence shown here is derived from an EMBL/GenBank/DDBJ whole genome shotgun (WGS) entry which is preliminary data.</text>
</comment>
<feature type="transmembrane region" description="Helical" evidence="5">
    <location>
        <begin position="38"/>
        <end position="64"/>
    </location>
</feature>
<evidence type="ECO:0000256" key="3">
    <source>
        <dbReference type="ARBA" id="ARBA00022989"/>
    </source>
</evidence>
<organism evidence="7 8">
    <name type="scientific">Botrytis paeoniae</name>
    <dbReference type="NCBI Taxonomy" id="278948"/>
    <lineage>
        <taxon>Eukaryota</taxon>
        <taxon>Fungi</taxon>
        <taxon>Dikarya</taxon>
        <taxon>Ascomycota</taxon>
        <taxon>Pezizomycotina</taxon>
        <taxon>Leotiomycetes</taxon>
        <taxon>Helotiales</taxon>
        <taxon>Sclerotiniaceae</taxon>
        <taxon>Botrytis</taxon>
    </lineage>
</organism>
<feature type="transmembrane region" description="Helical" evidence="5">
    <location>
        <begin position="129"/>
        <end position="150"/>
    </location>
</feature>
<keyword evidence="8" id="KW-1185">Reference proteome</keyword>
<evidence type="ECO:0000313" key="8">
    <source>
        <dbReference type="Proteomes" id="UP000297910"/>
    </source>
</evidence>
<feature type="transmembrane region" description="Helical" evidence="5">
    <location>
        <begin position="162"/>
        <end position="184"/>
    </location>
</feature>
<gene>
    <name evidence="7" type="ORF">BPAE_0035g00210</name>
</gene>
<dbReference type="Gene3D" id="1.20.1720.10">
    <property type="entry name" value="Multidrug resistance protein D"/>
    <property type="match status" value="1"/>
</dbReference>
<evidence type="ECO:0000256" key="1">
    <source>
        <dbReference type="ARBA" id="ARBA00004141"/>
    </source>
</evidence>
<feature type="domain" description="Major facilitator superfamily (MFS) profile" evidence="6">
    <location>
        <begin position="39"/>
        <end position="541"/>
    </location>
</feature>
<protein>
    <recommendedName>
        <fullName evidence="6">Major facilitator superfamily (MFS) profile domain-containing protein</fullName>
    </recommendedName>
</protein>
<dbReference type="PANTHER" id="PTHR23501">
    <property type="entry name" value="MAJOR FACILITATOR SUPERFAMILY"/>
    <property type="match status" value="1"/>
</dbReference>
<dbReference type="EMBL" id="PQXI01000035">
    <property type="protein sequence ID" value="TGO27878.1"/>
    <property type="molecule type" value="Genomic_DNA"/>
</dbReference>
<keyword evidence="2 5" id="KW-0812">Transmembrane</keyword>
<reference evidence="7 8" key="1">
    <citation type="submission" date="2017-12" db="EMBL/GenBank/DDBJ databases">
        <title>Comparative genomics of Botrytis spp.</title>
        <authorList>
            <person name="Valero-Jimenez C.A."/>
            <person name="Tapia P."/>
            <person name="Veloso J."/>
            <person name="Silva-Moreno E."/>
            <person name="Staats M."/>
            <person name="Valdes J.H."/>
            <person name="Van Kan J.A.L."/>
        </authorList>
    </citation>
    <scope>NUCLEOTIDE SEQUENCE [LARGE SCALE GENOMIC DNA]</scope>
    <source>
        <strain evidence="7 8">Bp0003</strain>
    </source>
</reference>
<dbReference type="GO" id="GO:0022857">
    <property type="term" value="F:transmembrane transporter activity"/>
    <property type="evidence" value="ECO:0007669"/>
    <property type="project" value="InterPro"/>
</dbReference>
<evidence type="ECO:0000259" key="6">
    <source>
        <dbReference type="PROSITE" id="PS50850"/>
    </source>
</evidence>
<dbReference type="AlphaFoldDB" id="A0A4Z1FW26"/>
<dbReference type="InterPro" id="IPR011701">
    <property type="entry name" value="MFS"/>
</dbReference>
<evidence type="ECO:0000256" key="5">
    <source>
        <dbReference type="SAM" id="Phobius"/>
    </source>
</evidence>
<dbReference type="GO" id="GO:0005886">
    <property type="term" value="C:plasma membrane"/>
    <property type="evidence" value="ECO:0007669"/>
    <property type="project" value="TreeGrafter"/>
</dbReference>